<dbReference type="AlphaFoldDB" id="A0A381PY08"/>
<dbReference type="InterPro" id="IPR014710">
    <property type="entry name" value="RmlC-like_jellyroll"/>
</dbReference>
<protein>
    <recommendedName>
        <fullName evidence="2">Cupin 2 conserved barrel domain-containing protein</fullName>
    </recommendedName>
</protein>
<dbReference type="EMBL" id="UINC01001104">
    <property type="protein sequence ID" value="SUZ70877.1"/>
    <property type="molecule type" value="Genomic_DNA"/>
</dbReference>
<proteinExistence type="predicted"/>
<dbReference type="SUPFAM" id="SSF51182">
    <property type="entry name" value="RmlC-like cupins"/>
    <property type="match status" value="1"/>
</dbReference>
<name>A0A381PY08_9ZZZZ</name>
<accession>A0A381PY08</accession>
<evidence type="ECO:0000313" key="1">
    <source>
        <dbReference type="EMBL" id="SUZ70877.1"/>
    </source>
</evidence>
<dbReference type="Gene3D" id="2.60.120.10">
    <property type="entry name" value="Jelly Rolls"/>
    <property type="match status" value="2"/>
</dbReference>
<reference evidence="1" key="1">
    <citation type="submission" date="2018-05" db="EMBL/GenBank/DDBJ databases">
        <authorList>
            <person name="Lanie J.A."/>
            <person name="Ng W.-L."/>
            <person name="Kazmierczak K.M."/>
            <person name="Andrzejewski T.M."/>
            <person name="Davidsen T.M."/>
            <person name="Wayne K.J."/>
            <person name="Tettelin H."/>
            <person name="Glass J.I."/>
            <person name="Rusch D."/>
            <person name="Podicherti R."/>
            <person name="Tsui H.-C.T."/>
            <person name="Winkler M.E."/>
        </authorList>
    </citation>
    <scope>NUCLEOTIDE SEQUENCE</scope>
</reference>
<evidence type="ECO:0008006" key="2">
    <source>
        <dbReference type="Google" id="ProtNLM"/>
    </source>
</evidence>
<sequence length="363" mass="41284">MSKIDFTSIDSAQVVIPCGELNETLEFFIDKLSFSMKKIYPADSPRIAIISGFGVTLRLEISDITTQSKLRLLCNDHAFVKKHDKGLVAPNGMLVEFEFFQKELIIPNVKPSFSVTNSKEKKEWKDGRAGMQYRDLVSDRLGGFFIASHIRILKGGPVSDYVHHHHIHFQIIYCYKGWVRAVYEDQGPEILMNQGDCVLQPPHIRHQVLECSDQFEVIEVCCPAEHDTMVDNNMELPTKDFKPERKFDGQNFIFHKNSDSVWVKSKQDEFESRDTGINKATNGLINVIVTRPIKCSTTRVSKCNDAFVFTFVLQGQTSLNSDNQKVNHLTAGDSFIVPQGDTYILSQHSDNLELLEISCPENY</sequence>
<gene>
    <name evidence="1" type="ORF">METZ01_LOCUS23731</name>
</gene>
<dbReference type="InterPro" id="IPR011051">
    <property type="entry name" value="RmlC_Cupin_sf"/>
</dbReference>
<organism evidence="1">
    <name type="scientific">marine metagenome</name>
    <dbReference type="NCBI Taxonomy" id="408172"/>
    <lineage>
        <taxon>unclassified sequences</taxon>
        <taxon>metagenomes</taxon>
        <taxon>ecological metagenomes</taxon>
    </lineage>
</organism>